<organism evidence="2 3">
    <name type="scientific">Aegilops tauschii subsp. strangulata</name>
    <name type="common">Goatgrass</name>
    <dbReference type="NCBI Taxonomy" id="200361"/>
    <lineage>
        <taxon>Eukaryota</taxon>
        <taxon>Viridiplantae</taxon>
        <taxon>Streptophyta</taxon>
        <taxon>Embryophyta</taxon>
        <taxon>Tracheophyta</taxon>
        <taxon>Spermatophyta</taxon>
        <taxon>Magnoliopsida</taxon>
        <taxon>Liliopsida</taxon>
        <taxon>Poales</taxon>
        <taxon>Poaceae</taxon>
        <taxon>BOP clade</taxon>
        <taxon>Pooideae</taxon>
        <taxon>Triticodae</taxon>
        <taxon>Triticeae</taxon>
        <taxon>Triticinae</taxon>
        <taxon>Aegilops</taxon>
    </lineage>
</organism>
<dbReference type="EnsemblPlants" id="AET3Gv20799300.5">
    <property type="protein sequence ID" value="AET3Gv20799300.5"/>
    <property type="gene ID" value="AET3Gv20799300"/>
</dbReference>
<dbReference type="Gramene" id="AET3Gv20799300.5">
    <property type="protein sequence ID" value="AET3Gv20799300.5"/>
    <property type="gene ID" value="AET3Gv20799300"/>
</dbReference>
<feature type="compositionally biased region" description="Low complexity" evidence="1">
    <location>
        <begin position="55"/>
        <end position="65"/>
    </location>
</feature>
<reference evidence="2" key="5">
    <citation type="journal article" date="2021" name="G3 (Bethesda)">
        <title>Aegilops tauschii genome assembly Aet v5.0 features greater sequence contiguity and improved annotation.</title>
        <authorList>
            <person name="Wang L."/>
            <person name="Zhu T."/>
            <person name="Rodriguez J.C."/>
            <person name="Deal K.R."/>
            <person name="Dubcovsky J."/>
            <person name="McGuire P.E."/>
            <person name="Lux T."/>
            <person name="Spannagl M."/>
            <person name="Mayer K.F.X."/>
            <person name="Baldrich P."/>
            <person name="Meyers B.C."/>
            <person name="Huo N."/>
            <person name="Gu Y.Q."/>
            <person name="Zhou H."/>
            <person name="Devos K.M."/>
            <person name="Bennetzen J.L."/>
            <person name="Unver T."/>
            <person name="Budak H."/>
            <person name="Gulick P.J."/>
            <person name="Galiba G."/>
            <person name="Kalapos B."/>
            <person name="Nelson D.R."/>
            <person name="Li P."/>
            <person name="You F.M."/>
            <person name="Luo M.C."/>
            <person name="Dvorak J."/>
        </authorList>
    </citation>
    <scope>NUCLEOTIDE SEQUENCE [LARGE SCALE GENOMIC DNA]</scope>
    <source>
        <strain evidence="2">cv. AL8/78</strain>
    </source>
</reference>
<evidence type="ECO:0000313" key="3">
    <source>
        <dbReference type="Proteomes" id="UP000015105"/>
    </source>
</evidence>
<sequence length="65" mass="7016">HSAGQGDTNARKVHCDFRLPTLTGRREIKSRLESHEQERQGCVGHGAWRPGHGSPAHAPRAAAPA</sequence>
<keyword evidence="3" id="KW-1185">Reference proteome</keyword>
<dbReference type="Proteomes" id="UP000015105">
    <property type="component" value="Chromosome 3D"/>
</dbReference>
<reference evidence="3" key="1">
    <citation type="journal article" date="2014" name="Science">
        <title>Ancient hybridizations among the ancestral genomes of bread wheat.</title>
        <authorList>
            <consortium name="International Wheat Genome Sequencing Consortium,"/>
            <person name="Marcussen T."/>
            <person name="Sandve S.R."/>
            <person name="Heier L."/>
            <person name="Spannagl M."/>
            <person name="Pfeifer M."/>
            <person name="Jakobsen K.S."/>
            <person name="Wulff B.B."/>
            <person name="Steuernagel B."/>
            <person name="Mayer K.F."/>
            <person name="Olsen O.A."/>
        </authorList>
    </citation>
    <scope>NUCLEOTIDE SEQUENCE [LARGE SCALE GENOMIC DNA]</scope>
    <source>
        <strain evidence="3">cv. AL8/78</strain>
    </source>
</reference>
<reference evidence="3" key="2">
    <citation type="journal article" date="2017" name="Nat. Plants">
        <title>The Aegilops tauschii genome reveals multiple impacts of transposons.</title>
        <authorList>
            <person name="Zhao G."/>
            <person name="Zou C."/>
            <person name="Li K."/>
            <person name="Wang K."/>
            <person name="Li T."/>
            <person name="Gao L."/>
            <person name="Zhang X."/>
            <person name="Wang H."/>
            <person name="Yang Z."/>
            <person name="Liu X."/>
            <person name="Jiang W."/>
            <person name="Mao L."/>
            <person name="Kong X."/>
            <person name="Jiao Y."/>
            <person name="Jia J."/>
        </authorList>
    </citation>
    <scope>NUCLEOTIDE SEQUENCE [LARGE SCALE GENOMIC DNA]</scope>
    <source>
        <strain evidence="3">cv. AL8/78</strain>
    </source>
</reference>
<evidence type="ECO:0000313" key="2">
    <source>
        <dbReference type="EnsemblPlants" id="AET3Gv20799300.5"/>
    </source>
</evidence>
<feature type="region of interest" description="Disordered" evidence="1">
    <location>
        <begin position="32"/>
        <end position="65"/>
    </location>
</feature>
<protein>
    <submittedName>
        <fullName evidence="2">Uncharacterized protein</fullName>
    </submittedName>
</protein>
<reference evidence="2" key="3">
    <citation type="journal article" date="2017" name="Nature">
        <title>Genome sequence of the progenitor of the wheat D genome Aegilops tauschii.</title>
        <authorList>
            <person name="Luo M.C."/>
            <person name="Gu Y.Q."/>
            <person name="Puiu D."/>
            <person name="Wang H."/>
            <person name="Twardziok S.O."/>
            <person name="Deal K.R."/>
            <person name="Huo N."/>
            <person name="Zhu T."/>
            <person name="Wang L."/>
            <person name="Wang Y."/>
            <person name="McGuire P.E."/>
            <person name="Liu S."/>
            <person name="Long H."/>
            <person name="Ramasamy R.K."/>
            <person name="Rodriguez J.C."/>
            <person name="Van S.L."/>
            <person name="Yuan L."/>
            <person name="Wang Z."/>
            <person name="Xia Z."/>
            <person name="Xiao L."/>
            <person name="Anderson O.D."/>
            <person name="Ouyang S."/>
            <person name="Liang Y."/>
            <person name="Zimin A.V."/>
            <person name="Pertea G."/>
            <person name="Qi P."/>
            <person name="Bennetzen J.L."/>
            <person name="Dai X."/>
            <person name="Dawson M.W."/>
            <person name="Muller H.G."/>
            <person name="Kugler K."/>
            <person name="Rivarola-Duarte L."/>
            <person name="Spannagl M."/>
            <person name="Mayer K.F.X."/>
            <person name="Lu F.H."/>
            <person name="Bevan M.W."/>
            <person name="Leroy P."/>
            <person name="Li P."/>
            <person name="You F.M."/>
            <person name="Sun Q."/>
            <person name="Liu Z."/>
            <person name="Lyons E."/>
            <person name="Wicker T."/>
            <person name="Salzberg S.L."/>
            <person name="Devos K.M."/>
            <person name="Dvorak J."/>
        </authorList>
    </citation>
    <scope>NUCLEOTIDE SEQUENCE [LARGE SCALE GENOMIC DNA]</scope>
    <source>
        <strain evidence="2">cv. AL8/78</strain>
    </source>
</reference>
<dbReference type="AlphaFoldDB" id="A0A453FW22"/>
<evidence type="ECO:0000256" key="1">
    <source>
        <dbReference type="SAM" id="MobiDB-lite"/>
    </source>
</evidence>
<name>A0A453FW22_AEGTS</name>
<proteinExistence type="predicted"/>
<accession>A0A453FW22</accession>
<reference evidence="2" key="4">
    <citation type="submission" date="2019-03" db="UniProtKB">
        <authorList>
            <consortium name="EnsemblPlants"/>
        </authorList>
    </citation>
    <scope>IDENTIFICATION</scope>
</reference>